<keyword evidence="2" id="KW-0808">Transferase</keyword>
<dbReference type="RefSeq" id="WP_091265752.1">
    <property type="nucleotide sequence ID" value="NZ_FNFK01000010.1"/>
</dbReference>
<dbReference type="STRING" id="426701.SAMN04488098_101019"/>
<organism evidence="2 3">
    <name type="scientific">Alkalibacterium thalassium</name>
    <dbReference type="NCBI Taxonomy" id="426701"/>
    <lineage>
        <taxon>Bacteria</taxon>
        <taxon>Bacillati</taxon>
        <taxon>Bacillota</taxon>
        <taxon>Bacilli</taxon>
        <taxon>Lactobacillales</taxon>
        <taxon>Carnobacteriaceae</taxon>
        <taxon>Alkalibacterium</taxon>
    </lineage>
</organism>
<dbReference type="PROSITE" id="PS51186">
    <property type="entry name" value="GNAT"/>
    <property type="match status" value="1"/>
</dbReference>
<dbReference type="InterPro" id="IPR016181">
    <property type="entry name" value="Acyl_CoA_acyltransferase"/>
</dbReference>
<dbReference type="GO" id="GO:0016747">
    <property type="term" value="F:acyltransferase activity, transferring groups other than amino-acyl groups"/>
    <property type="evidence" value="ECO:0007669"/>
    <property type="project" value="InterPro"/>
</dbReference>
<dbReference type="AlphaFoldDB" id="A0A1G8YJZ1"/>
<dbReference type="Gene3D" id="3.40.630.30">
    <property type="match status" value="1"/>
</dbReference>
<dbReference type="EMBL" id="FNFK01000010">
    <property type="protein sequence ID" value="SDK02977.1"/>
    <property type="molecule type" value="Genomic_DNA"/>
</dbReference>
<dbReference type="InterPro" id="IPR000182">
    <property type="entry name" value="GNAT_dom"/>
</dbReference>
<evidence type="ECO:0000259" key="1">
    <source>
        <dbReference type="PROSITE" id="PS51186"/>
    </source>
</evidence>
<feature type="domain" description="N-acetyltransferase" evidence="1">
    <location>
        <begin position="6"/>
        <end position="203"/>
    </location>
</feature>
<evidence type="ECO:0000313" key="3">
    <source>
        <dbReference type="Proteomes" id="UP000199433"/>
    </source>
</evidence>
<name>A0A1G8YJZ1_9LACT</name>
<dbReference type="Proteomes" id="UP000199433">
    <property type="component" value="Unassembled WGS sequence"/>
</dbReference>
<reference evidence="3" key="1">
    <citation type="submission" date="2016-10" db="EMBL/GenBank/DDBJ databases">
        <authorList>
            <person name="Varghese N."/>
            <person name="Submissions S."/>
        </authorList>
    </citation>
    <scope>NUCLEOTIDE SEQUENCE [LARGE SCALE GENOMIC DNA]</scope>
    <source>
        <strain evidence="3">DSM 19181</strain>
    </source>
</reference>
<proteinExistence type="predicted"/>
<protein>
    <submittedName>
        <fullName evidence="2">Acetyltransferase (GNAT) family protein</fullName>
    </submittedName>
</protein>
<dbReference type="Pfam" id="PF00583">
    <property type="entry name" value="Acetyltransf_1"/>
    <property type="match status" value="1"/>
</dbReference>
<sequence>MSADTLIYRPIETRDYTEAAQMIKDTWQYEKVVSPRNALHMASVFLYSSLAHHNFSQVAIRDGKVVGLILGRTNDVPLKEKRYYLNMSYHLIRLLLTSEGKQAVQSFRRNLQVNQALLKQTYETYDGELTFFAVDASTRQSGIGSHLFYSYLTFMKNEGARTFRLFTDTSCTYGFYESKGMTRIGAVTRRMPFLDKEMSFFLYRGDLQELKTDKAL</sequence>
<accession>A0A1G8YJZ1</accession>
<evidence type="ECO:0000313" key="2">
    <source>
        <dbReference type="EMBL" id="SDK02977.1"/>
    </source>
</evidence>
<keyword evidence="3" id="KW-1185">Reference proteome</keyword>
<dbReference type="SUPFAM" id="SSF55729">
    <property type="entry name" value="Acyl-CoA N-acyltransferases (Nat)"/>
    <property type="match status" value="1"/>
</dbReference>
<gene>
    <name evidence="2" type="ORF">SAMN04488098_101019</name>
</gene>
<dbReference type="OrthoDB" id="2243440at2"/>